<dbReference type="AlphaFoldDB" id="D2QHR2"/>
<keyword evidence="2" id="KW-1185">Reference proteome</keyword>
<reference evidence="1 2" key="1">
    <citation type="journal article" date="2010" name="Stand. Genomic Sci.">
        <title>Complete genome sequence of Spirosoma linguale type strain (1).</title>
        <authorList>
            <person name="Lail K."/>
            <person name="Sikorski J."/>
            <person name="Saunders E."/>
            <person name="Lapidus A."/>
            <person name="Glavina Del Rio T."/>
            <person name="Copeland A."/>
            <person name="Tice H."/>
            <person name="Cheng J.-F."/>
            <person name="Lucas S."/>
            <person name="Nolan M."/>
            <person name="Bruce D."/>
            <person name="Goodwin L."/>
            <person name="Pitluck S."/>
            <person name="Ivanova N."/>
            <person name="Mavromatis K."/>
            <person name="Ovchinnikova G."/>
            <person name="Pati A."/>
            <person name="Chen A."/>
            <person name="Palaniappan K."/>
            <person name="Land M."/>
            <person name="Hauser L."/>
            <person name="Chang Y.-J."/>
            <person name="Jeffries C.D."/>
            <person name="Chain P."/>
            <person name="Brettin T."/>
            <person name="Detter J.C."/>
            <person name="Schuetze A."/>
            <person name="Rohde M."/>
            <person name="Tindall B.J."/>
            <person name="Goeker M."/>
            <person name="Bristow J."/>
            <person name="Eisen J.A."/>
            <person name="Markowitz V."/>
            <person name="Hugenholtz P."/>
            <person name="Kyrpides N.C."/>
            <person name="Klenk H.-P."/>
            <person name="Chen F."/>
        </authorList>
    </citation>
    <scope>NUCLEOTIDE SEQUENCE [LARGE SCALE GENOMIC DNA]</scope>
    <source>
        <strain evidence="2">ATCC 33905 / DSM 74 / LMG 10896 / Claus 1</strain>
    </source>
</reference>
<dbReference type="KEGG" id="sli:Slin_3871"/>
<evidence type="ECO:0000313" key="1">
    <source>
        <dbReference type="EMBL" id="ADB39861.1"/>
    </source>
</evidence>
<dbReference type="eggNOG" id="ENOG502ZXIU">
    <property type="taxonomic scope" value="Bacteria"/>
</dbReference>
<dbReference type="HOGENOM" id="CLU_2467453_0_0_10"/>
<gene>
    <name evidence="1" type="ordered locus">Slin_3871</name>
</gene>
<organism evidence="1 2">
    <name type="scientific">Spirosoma linguale (strain ATCC 33905 / DSM 74 / LMG 10896 / Claus 1)</name>
    <dbReference type="NCBI Taxonomy" id="504472"/>
    <lineage>
        <taxon>Bacteria</taxon>
        <taxon>Pseudomonadati</taxon>
        <taxon>Bacteroidota</taxon>
        <taxon>Cytophagia</taxon>
        <taxon>Cytophagales</taxon>
        <taxon>Cytophagaceae</taxon>
        <taxon>Spirosoma</taxon>
    </lineage>
</organism>
<dbReference type="Proteomes" id="UP000002028">
    <property type="component" value="Chromosome"/>
</dbReference>
<dbReference type="EMBL" id="CP001769">
    <property type="protein sequence ID" value="ADB39861.1"/>
    <property type="molecule type" value="Genomic_DNA"/>
</dbReference>
<protein>
    <submittedName>
        <fullName evidence="1">Uncharacterized protein</fullName>
    </submittedName>
</protein>
<proteinExistence type="predicted"/>
<name>D2QHR2_SPILD</name>
<accession>D2QHR2</accession>
<sequence>MTISRACFDRQPLFIREGALRLWGVPLAHRVDVCRDRQLYSFNDFFAELCYDKNDGSLTCVCTFTRPQRLEPYLEQVNLDKLADFKPL</sequence>
<evidence type="ECO:0000313" key="2">
    <source>
        <dbReference type="Proteomes" id="UP000002028"/>
    </source>
</evidence>